<comment type="caution">
    <text evidence="1">The sequence shown here is derived from an EMBL/GenBank/DDBJ whole genome shotgun (WGS) entry which is preliminary data.</text>
</comment>
<protein>
    <submittedName>
        <fullName evidence="1">Uncharacterized protein</fullName>
    </submittedName>
</protein>
<keyword evidence="2" id="KW-1185">Reference proteome</keyword>
<name>A0A9D3Y3N1_DREPO</name>
<accession>A0A9D3Y3N1</accession>
<reference evidence="1" key="1">
    <citation type="journal article" date="2019" name="bioRxiv">
        <title>The Genome of the Zebra Mussel, Dreissena polymorpha: A Resource for Invasive Species Research.</title>
        <authorList>
            <person name="McCartney M.A."/>
            <person name="Auch B."/>
            <person name="Kono T."/>
            <person name="Mallez S."/>
            <person name="Zhang Y."/>
            <person name="Obille A."/>
            <person name="Becker A."/>
            <person name="Abrahante J.E."/>
            <person name="Garbe J."/>
            <person name="Badalamenti J.P."/>
            <person name="Herman A."/>
            <person name="Mangelson H."/>
            <person name="Liachko I."/>
            <person name="Sullivan S."/>
            <person name="Sone E.D."/>
            <person name="Koren S."/>
            <person name="Silverstein K.A.T."/>
            <person name="Beckman K.B."/>
            <person name="Gohl D.M."/>
        </authorList>
    </citation>
    <scope>NUCLEOTIDE SEQUENCE</scope>
    <source>
        <strain evidence="1">Duluth1</strain>
        <tissue evidence="1">Whole animal</tissue>
    </source>
</reference>
<sequence>MLNQYRKVASHLQKRDFCKGLQAILNQPISDNNTTFTTSEYPVVSDMGFRSENKTYTHNVMTSVTDMAAKYLD</sequence>
<dbReference type="AlphaFoldDB" id="A0A9D3Y3N1"/>
<evidence type="ECO:0000313" key="1">
    <source>
        <dbReference type="EMBL" id="KAH3692583.1"/>
    </source>
</evidence>
<dbReference type="Proteomes" id="UP000828390">
    <property type="component" value="Unassembled WGS sequence"/>
</dbReference>
<dbReference type="EMBL" id="JAIWYP010000021">
    <property type="protein sequence ID" value="KAH3692583.1"/>
    <property type="molecule type" value="Genomic_DNA"/>
</dbReference>
<gene>
    <name evidence="1" type="ORF">DPMN_193134</name>
</gene>
<proteinExistence type="predicted"/>
<organism evidence="1 2">
    <name type="scientific">Dreissena polymorpha</name>
    <name type="common">Zebra mussel</name>
    <name type="synonym">Mytilus polymorpha</name>
    <dbReference type="NCBI Taxonomy" id="45954"/>
    <lineage>
        <taxon>Eukaryota</taxon>
        <taxon>Metazoa</taxon>
        <taxon>Spiralia</taxon>
        <taxon>Lophotrochozoa</taxon>
        <taxon>Mollusca</taxon>
        <taxon>Bivalvia</taxon>
        <taxon>Autobranchia</taxon>
        <taxon>Heteroconchia</taxon>
        <taxon>Euheterodonta</taxon>
        <taxon>Imparidentia</taxon>
        <taxon>Neoheterodontei</taxon>
        <taxon>Myida</taxon>
        <taxon>Dreissenoidea</taxon>
        <taxon>Dreissenidae</taxon>
        <taxon>Dreissena</taxon>
    </lineage>
</organism>
<evidence type="ECO:0000313" key="2">
    <source>
        <dbReference type="Proteomes" id="UP000828390"/>
    </source>
</evidence>
<reference evidence="1" key="2">
    <citation type="submission" date="2020-11" db="EMBL/GenBank/DDBJ databases">
        <authorList>
            <person name="McCartney M.A."/>
            <person name="Auch B."/>
            <person name="Kono T."/>
            <person name="Mallez S."/>
            <person name="Becker A."/>
            <person name="Gohl D.M."/>
            <person name="Silverstein K.A.T."/>
            <person name="Koren S."/>
            <person name="Bechman K.B."/>
            <person name="Herman A."/>
            <person name="Abrahante J.E."/>
            <person name="Garbe J."/>
        </authorList>
    </citation>
    <scope>NUCLEOTIDE SEQUENCE</scope>
    <source>
        <strain evidence="1">Duluth1</strain>
        <tissue evidence="1">Whole animal</tissue>
    </source>
</reference>